<comment type="caution">
    <text evidence="3">The sequence shown here is derived from an EMBL/GenBank/DDBJ whole genome shotgun (WGS) entry which is preliminary data.</text>
</comment>
<feature type="domain" description="Calcineurin-like phosphoesterase" evidence="2">
    <location>
        <begin position="33"/>
        <end position="261"/>
    </location>
</feature>
<name>A0A2A5CIZ3_9GAMM</name>
<dbReference type="InterPro" id="IPR004843">
    <property type="entry name" value="Calcineurin-like_PHP"/>
</dbReference>
<accession>A0A2A5CIZ3</accession>
<dbReference type="GO" id="GO:0016787">
    <property type="term" value="F:hydrolase activity"/>
    <property type="evidence" value="ECO:0007669"/>
    <property type="project" value="InterPro"/>
</dbReference>
<protein>
    <submittedName>
        <fullName evidence="3">Calcineurin</fullName>
    </submittedName>
</protein>
<evidence type="ECO:0000259" key="2">
    <source>
        <dbReference type="Pfam" id="PF00149"/>
    </source>
</evidence>
<dbReference type="AlphaFoldDB" id="A0A2A5CIZ3"/>
<dbReference type="Pfam" id="PF00149">
    <property type="entry name" value="Metallophos"/>
    <property type="match status" value="1"/>
</dbReference>
<evidence type="ECO:0000313" key="3">
    <source>
        <dbReference type="EMBL" id="PCJ43471.1"/>
    </source>
</evidence>
<dbReference type="InterPro" id="IPR029052">
    <property type="entry name" value="Metallo-depent_PP-like"/>
</dbReference>
<organism evidence="3 4">
    <name type="scientific">SAR86 cluster bacterium</name>
    <dbReference type="NCBI Taxonomy" id="2030880"/>
    <lineage>
        <taxon>Bacteria</taxon>
        <taxon>Pseudomonadati</taxon>
        <taxon>Pseudomonadota</taxon>
        <taxon>Gammaproteobacteria</taxon>
        <taxon>SAR86 cluster</taxon>
    </lineage>
</organism>
<dbReference type="EMBL" id="NVWI01000001">
    <property type="protein sequence ID" value="PCJ43471.1"/>
    <property type="molecule type" value="Genomic_DNA"/>
</dbReference>
<dbReference type="SUPFAM" id="SSF56300">
    <property type="entry name" value="Metallo-dependent phosphatases"/>
    <property type="match status" value="1"/>
</dbReference>
<feature type="signal peptide" evidence="1">
    <location>
        <begin position="1"/>
        <end position="20"/>
    </location>
</feature>
<gene>
    <name evidence="3" type="ORF">COA71_00945</name>
</gene>
<evidence type="ECO:0000313" key="4">
    <source>
        <dbReference type="Proteomes" id="UP000228987"/>
    </source>
</evidence>
<evidence type="ECO:0000256" key="1">
    <source>
        <dbReference type="SAM" id="SignalP"/>
    </source>
</evidence>
<dbReference type="PROSITE" id="PS51257">
    <property type="entry name" value="PROKAR_LIPOPROTEIN"/>
    <property type="match status" value="1"/>
</dbReference>
<reference evidence="4" key="1">
    <citation type="submission" date="2017-08" db="EMBL/GenBank/DDBJ databases">
        <title>A dynamic microbial community with high functional redundancy inhabits the cold, oxic subseafloor aquifer.</title>
        <authorList>
            <person name="Tully B.J."/>
            <person name="Wheat C.G."/>
            <person name="Glazer B.T."/>
            <person name="Huber J.A."/>
        </authorList>
    </citation>
    <scope>NUCLEOTIDE SEQUENCE [LARGE SCALE GENOMIC DNA]</scope>
</reference>
<dbReference type="PANTHER" id="PTHR46546:SF4">
    <property type="entry name" value="SHEWANELLA-LIKE PROTEIN PHOSPHATASE 1"/>
    <property type="match status" value="1"/>
</dbReference>
<sequence length="306" mass="34004">MLIKFLFFISLFFIFSCGQASEAPQQALDNSNRIIAIGDIHSDIGVMQQVFQLAGATNENDEWIGGELTIVQMGDLIGRSDDEREVLDFMFAIQAQAEQHGGKVHALIGNHEVMGGRVDNQAVGPNPFPAYVGMPDLNLDDPRLQRLPPNERSRGAALMSGGPYAVRIAEFPTVLKLGETIFVHGGVVPRWAEYGIERINVEVSAWLRGETNEPDSSQRVDDSDRVMWARHFSSRVDQMDCLMLEESLRILGVKRMIVAHTRHAEITSYCGNKIWATDVGMSRAYGGQIQILELIDDEVTGILSFQ</sequence>
<proteinExistence type="predicted"/>
<dbReference type="Proteomes" id="UP000228987">
    <property type="component" value="Unassembled WGS sequence"/>
</dbReference>
<keyword evidence="1" id="KW-0732">Signal</keyword>
<dbReference type="PANTHER" id="PTHR46546">
    <property type="entry name" value="SHEWANELLA-LIKE PROTEIN PHOSPHATASE 1"/>
    <property type="match status" value="1"/>
</dbReference>
<feature type="chain" id="PRO_5012743320" evidence="1">
    <location>
        <begin position="21"/>
        <end position="306"/>
    </location>
</feature>
<dbReference type="Gene3D" id="3.60.21.10">
    <property type="match status" value="1"/>
</dbReference>